<feature type="region of interest" description="Disordered" evidence="1">
    <location>
        <begin position="581"/>
        <end position="686"/>
    </location>
</feature>
<evidence type="ECO:0000313" key="3">
    <source>
        <dbReference type="Proteomes" id="UP001258017"/>
    </source>
</evidence>
<feature type="region of interest" description="Disordered" evidence="1">
    <location>
        <begin position="454"/>
        <end position="512"/>
    </location>
</feature>
<feature type="compositionally biased region" description="Basic and acidic residues" evidence="1">
    <location>
        <begin position="454"/>
        <end position="467"/>
    </location>
</feature>
<proteinExistence type="predicted"/>
<reference evidence="2" key="2">
    <citation type="journal article" date="2023" name="Commun. Biol.">
        <title>Intrasexual cuticular hydrocarbon dimorphism in a wasp sheds light on hydrocarbon biosynthesis genes in Hymenoptera.</title>
        <authorList>
            <person name="Moris V.C."/>
            <person name="Podsiadlowski L."/>
            <person name="Martin S."/>
            <person name="Oeyen J.P."/>
            <person name="Donath A."/>
            <person name="Petersen M."/>
            <person name="Wilbrandt J."/>
            <person name="Misof B."/>
            <person name="Liedtke D."/>
            <person name="Thamm M."/>
            <person name="Scheiner R."/>
            <person name="Schmitt T."/>
            <person name="Niehuis O."/>
        </authorList>
    </citation>
    <scope>NUCLEOTIDE SEQUENCE</scope>
    <source>
        <strain evidence="2">GBR_01_08_01A</strain>
    </source>
</reference>
<organism evidence="2 3">
    <name type="scientific">Odynerus spinipes</name>
    <dbReference type="NCBI Taxonomy" id="1348599"/>
    <lineage>
        <taxon>Eukaryota</taxon>
        <taxon>Metazoa</taxon>
        <taxon>Ecdysozoa</taxon>
        <taxon>Arthropoda</taxon>
        <taxon>Hexapoda</taxon>
        <taxon>Insecta</taxon>
        <taxon>Pterygota</taxon>
        <taxon>Neoptera</taxon>
        <taxon>Endopterygota</taxon>
        <taxon>Hymenoptera</taxon>
        <taxon>Apocrita</taxon>
        <taxon>Aculeata</taxon>
        <taxon>Vespoidea</taxon>
        <taxon>Vespidae</taxon>
        <taxon>Eumeninae</taxon>
        <taxon>Odynerus</taxon>
    </lineage>
</organism>
<dbReference type="GO" id="GO:0048513">
    <property type="term" value="P:animal organ development"/>
    <property type="evidence" value="ECO:0007669"/>
    <property type="project" value="TreeGrafter"/>
</dbReference>
<evidence type="ECO:0008006" key="4">
    <source>
        <dbReference type="Google" id="ProtNLM"/>
    </source>
</evidence>
<dbReference type="AlphaFoldDB" id="A0AAD9VPK2"/>
<dbReference type="PANTHER" id="PTHR23186">
    <property type="entry name" value="RETINOIC ACID-INDUCED PROTEIN 2"/>
    <property type="match status" value="1"/>
</dbReference>
<accession>A0AAD9VPK2</accession>
<feature type="compositionally biased region" description="Basic and acidic residues" evidence="1">
    <location>
        <begin position="666"/>
        <end position="676"/>
    </location>
</feature>
<dbReference type="GO" id="GO:0005634">
    <property type="term" value="C:nucleus"/>
    <property type="evidence" value="ECO:0007669"/>
    <property type="project" value="TreeGrafter"/>
</dbReference>
<feature type="compositionally biased region" description="Basic and acidic residues" evidence="1">
    <location>
        <begin position="581"/>
        <end position="597"/>
    </location>
</feature>
<keyword evidence="3" id="KW-1185">Reference proteome</keyword>
<dbReference type="InterPro" id="IPR026092">
    <property type="entry name" value="RAI2/SOBP"/>
</dbReference>
<dbReference type="PANTHER" id="PTHR23186:SF4">
    <property type="entry name" value="GH22790P"/>
    <property type="match status" value="1"/>
</dbReference>
<feature type="compositionally biased region" description="Low complexity" evidence="1">
    <location>
        <begin position="478"/>
        <end position="490"/>
    </location>
</feature>
<dbReference type="EMBL" id="JAIFRP010000042">
    <property type="protein sequence ID" value="KAK2581357.1"/>
    <property type="molecule type" value="Genomic_DNA"/>
</dbReference>
<reference evidence="2" key="1">
    <citation type="submission" date="2021-08" db="EMBL/GenBank/DDBJ databases">
        <authorList>
            <person name="Misof B."/>
            <person name="Oliver O."/>
            <person name="Podsiadlowski L."/>
            <person name="Donath A."/>
            <person name="Peters R."/>
            <person name="Mayer C."/>
            <person name="Rust J."/>
            <person name="Gunkel S."/>
            <person name="Lesny P."/>
            <person name="Martin S."/>
            <person name="Oeyen J.P."/>
            <person name="Petersen M."/>
            <person name="Panagiotis P."/>
            <person name="Wilbrandt J."/>
            <person name="Tanja T."/>
        </authorList>
    </citation>
    <scope>NUCLEOTIDE SEQUENCE</scope>
    <source>
        <strain evidence="2">GBR_01_08_01A</strain>
        <tissue evidence="2">Thorax + abdomen</tissue>
    </source>
</reference>
<name>A0AAD9VPK2_9HYME</name>
<gene>
    <name evidence="2" type="ORF">KPH14_008123</name>
</gene>
<dbReference type="Proteomes" id="UP001258017">
    <property type="component" value="Unassembled WGS sequence"/>
</dbReference>
<dbReference type="Pfam" id="PF15279">
    <property type="entry name" value="SOBP"/>
    <property type="match status" value="1"/>
</dbReference>
<feature type="compositionally biased region" description="Basic residues" evidence="1">
    <location>
        <begin position="677"/>
        <end position="686"/>
    </location>
</feature>
<protein>
    <recommendedName>
        <fullName evidence="4">Sine oculis-binding protein homolog</fullName>
    </recommendedName>
</protein>
<sequence length="686" mass="77249">MGSRIESHLSITTDERTTKTQKVTLLEDSTVCEEFMGRKSAPAKVKREEEADEEIREYAATAMSELLGWYGYEKVDSGCTRGLNLDHFAPVAGSKHRLPQMDRQFIFNGASSRSPMAANQSVFSHSLRSKLAPSYYPNEIFKNSDKATTTTSLPLKTVPSTSRLLYHNDSTSSSPDEMTDVRHRLISCSWCGRIGETWEPGRTNPLSYGMVNALGQFCSEACFAAGRRAAFKRARTCDWCRHVRNPISYVDFQDGESQLQFCSDKCLNQYKMNIFCRETETHLALHGLTGIPSSDSGKGGLITPELWLRNCQSPRSSTEEVLIVDDESISRLSPLPHDTEIDRKDSIADVAKSESSSVKILRRNSFCTRNDVNSASRAFKRKVDNVEEKLSEDGEIIRETVKESLKDQEYSKYYHYHTGKQHIMEDIMDSELHDRHRVYKSMEQKNEIHVKDVKELRGRESKGRENVRYSQQRKFRKSSSWIPETSSSPIQSEAALSPSSCTEETRQQKYQPGLKMYPETSSFMTMPPVHPVQSQFSSQSPSSSLLPPVTILVPYPIPIPIPVPIPIPLPTTVFEKFLAEKKETSSNNTDSDRKSSTSDDLPDSVISTSDHTRSVKTNSSTTPISEKCRFTAVSPNSESEHSNAAANGNVAVSKSSTRTLRKKKRVSEDSESTDRQSKRRNKFLTT</sequence>
<feature type="compositionally biased region" description="Polar residues" evidence="1">
    <location>
        <begin position="605"/>
        <end position="624"/>
    </location>
</feature>
<comment type="caution">
    <text evidence="2">The sequence shown here is derived from an EMBL/GenBank/DDBJ whole genome shotgun (WGS) entry which is preliminary data.</text>
</comment>
<evidence type="ECO:0000313" key="2">
    <source>
        <dbReference type="EMBL" id="KAK2581357.1"/>
    </source>
</evidence>
<evidence type="ECO:0000256" key="1">
    <source>
        <dbReference type="SAM" id="MobiDB-lite"/>
    </source>
</evidence>
<feature type="compositionally biased region" description="Low complexity" evidence="1">
    <location>
        <begin position="642"/>
        <end position="658"/>
    </location>
</feature>